<dbReference type="KEGG" id="bip:Bint_0505"/>
<gene>
    <name evidence="5" type="ordered locus">Bint_0505</name>
</gene>
<evidence type="ECO:0000259" key="4">
    <source>
        <dbReference type="Pfam" id="PF00884"/>
    </source>
</evidence>
<name>G0EJD8_BRAIP</name>
<dbReference type="InterPro" id="IPR050738">
    <property type="entry name" value="Sulfatase"/>
</dbReference>
<dbReference type="PATRIC" id="fig|1045858.4.peg.504"/>
<feature type="domain" description="Sulfatase N-terminal" evidence="4">
    <location>
        <begin position="73"/>
        <end position="484"/>
    </location>
</feature>
<proteinExistence type="inferred from homology"/>
<feature type="modified residue" description="3-oxoalanine (Ser)" evidence="2">
    <location>
        <position position="119"/>
    </location>
</feature>
<dbReference type="Pfam" id="PF00884">
    <property type="entry name" value="Sulfatase"/>
    <property type="match status" value="1"/>
</dbReference>
<dbReference type="SUPFAM" id="SSF53649">
    <property type="entry name" value="Alkaline phosphatase-like"/>
    <property type="match status" value="1"/>
</dbReference>
<accession>G0EJD8</accession>
<sequence>MYNIRNIVQNICSIVYDISFGGLLIFMNKDNIFSKSLLFAGALSSSMISVSCNNDNRASDNSMVLASNDIEKPNIVYIVIDDMGFSDLGCYGSEISTPNIDRLAENGLRYNNFCVTPLSSPTRAALLSGRNSHSVGMGRLANYTLDAPHSTAQITNTAALTPRLLKDNNYNTYAVGKWHVAPLWETSSIGPYNNWPLGRGFDKFYGFMDGETDQFNPELVDGNTHVDTVYDDNYHLTEDITDRAIYYIKSHKSISKEKPFMLYYATGAAHSPHQVPEEYVKKYENVYNVGWDKIREERLKKQKELGIVPMDAELSPLNENVKPWNELDEDTKRLFIEYEKHYAAFIEHTDAQIGRLIKALEDMGELDNTLIFLIADNGPSPSGKATGTLNTVNIKNGIMSDIEKDVKRINEFSKLAPNYPQGWAQVSATPFRYYKESANYLGGIRVPLIIHYPKGIDKSQNGSIRTQFSFVTDIAKTVLDITGIKEPKTVDGIEQMPLHGYSLVPTFNDANADTKRTTQYFELYGNRGLYDNGYFLSVSHKKGDSFDNDNFALYDLNTDFSQLEDISKENESKLKDMKNLWDKEAEKYGVNPLDDRVHVELIAKQLSANIEKKNSLTLYPNTSSINVNISAIPTALNRSYDITAYVNRKSSAEEGVLLAFGNHYGGYSLYIINNKLNYEYIYDDVKYHIEVNEPLPLGELIIKVKYTKTGKDSGEAALLVNDKEVGKLALPKVYPMTANTTDGMSAGRDLQGNVSERYEGRGHFEYSGDLEKVTVEGHNDYNKIAM</sequence>
<reference evidence="5 6" key="1">
    <citation type="journal article" date="2011" name="BMC Genomics">
        <title>Complete genome sequence of Brachyspira intermedia reveals unique genomic features in Brachyspira species and phage-mediated horizontal gene transfer.</title>
        <authorList>
            <person name="Hafstrom T."/>
            <person name="Jansson D.S."/>
            <person name="Segerman B."/>
        </authorList>
    </citation>
    <scope>NUCLEOTIDE SEQUENCE [LARGE SCALE GENOMIC DNA]</scope>
    <source>
        <strain evidence="6">ATCC 51140 / PWS/A</strain>
    </source>
</reference>
<dbReference type="Gene3D" id="3.30.1120.10">
    <property type="match status" value="1"/>
</dbReference>
<keyword evidence="6" id="KW-1185">Reference proteome</keyword>
<dbReference type="AlphaFoldDB" id="G0EJD8"/>
<dbReference type="InterPro" id="IPR000917">
    <property type="entry name" value="Sulfatase_N"/>
</dbReference>
<comment type="PTM">
    <text evidence="2">The conversion to 3-oxoalanine (also known as C-formylglycine, FGly), of a serine or cysteine residue in prokaryotes and of a cysteine residue in eukaryotes, is critical for catalytic activity.</text>
</comment>
<comment type="similarity">
    <text evidence="1">Belongs to the sulfatase family.</text>
</comment>
<feature type="transmembrane region" description="Helical" evidence="3">
    <location>
        <begin position="7"/>
        <end position="27"/>
    </location>
</feature>
<evidence type="ECO:0000256" key="3">
    <source>
        <dbReference type="SAM" id="Phobius"/>
    </source>
</evidence>
<organism evidence="5 6">
    <name type="scientific">Brachyspira intermedia (strain ATCC 51140 / PWS/A)</name>
    <name type="common">Serpulina intermedia</name>
    <dbReference type="NCBI Taxonomy" id="1045858"/>
    <lineage>
        <taxon>Bacteria</taxon>
        <taxon>Pseudomonadati</taxon>
        <taxon>Spirochaetota</taxon>
        <taxon>Spirochaetia</taxon>
        <taxon>Brachyspirales</taxon>
        <taxon>Brachyspiraceae</taxon>
        <taxon>Brachyspira</taxon>
    </lineage>
</organism>
<keyword evidence="3" id="KW-0812">Transmembrane</keyword>
<dbReference type="HOGENOM" id="CLU_006332_11_0_12"/>
<keyword evidence="3" id="KW-0472">Membrane</keyword>
<protein>
    <submittedName>
        <fullName evidence="5">Sulfatase</fullName>
    </submittedName>
</protein>
<dbReference type="EMBL" id="CP002874">
    <property type="protein sequence ID" value="AEM21137.1"/>
    <property type="molecule type" value="Genomic_DNA"/>
</dbReference>
<evidence type="ECO:0000313" key="5">
    <source>
        <dbReference type="EMBL" id="AEM21137.1"/>
    </source>
</evidence>
<dbReference type="Gene3D" id="3.40.720.10">
    <property type="entry name" value="Alkaline Phosphatase, subunit A"/>
    <property type="match status" value="1"/>
</dbReference>
<dbReference type="InterPro" id="IPR017850">
    <property type="entry name" value="Alkaline_phosphatase_core_sf"/>
</dbReference>
<evidence type="ECO:0000256" key="1">
    <source>
        <dbReference type="ARBA" id="ARBA00008779"/>
    </source>
</evidence>
<dbReference type="Proteomes" id="UP000008522">
    <property type="component" value="Chromosome"/>
</dbReference>
<evidence type="ECO:0000256" key="2">
    <source>
        <dbReference type="PIRSR" id="PIRSR600917-52"/>
    </source>
</evidence>
<dbReference type="CDD" id="cd16025">
    <property type="entry name" value="PAS_like"/>
    <property type="match status" value="1"/>
</dbReference>
<evidence type="ECO:0000313" key="6">
    <source>
        <dbReference type="Proteomes" id="UP000008522"/>
    </source>
</evidence>
<dbReference type="eggNOG" id="COG3119">
    <property type="taxonomic scope" value="Bacteria"/>
</dbReference>
<keyword evidence="3" id="KW-1133">Transmembrane helix</keyword>
<dbReference type="PANTHER" id="PTHR42693">
    <property type="entry name" value="ARYLSULFATASE FAMILY MEMBER"/>
    <property type="match status" value="1"/>
</dbReference>